<comment type="caution">
    <text evidence="3">The sequence shown here is derived from an EMBL/GenBank/DDBJ whole genome shotgun (WGS) entry which is preliminary data.</text>
</comment>
<dbReference type="AlphaFoldDB" id="A0A8S1TSP4"/>
<dbReference type="EMBL" id="CAJJDO010000026">
    <property type="protein sequence ID" value="CAD8154562.1"/>
    <property type="molecule type" value="Genomic_DNA"/>
</dbReference>
<evidence type="ECO:0000259" key="1">
    <source>
        <dbReference type="PROSITE" id="PS50011"/>
    </source>
</evidence>
<proteinExistence type="predicted"/>
<gene>
    <name evidence="3" type="ORF">PPENT_87.1.T0260030</name>
</gene>
<evidence type="ECO:0000259" key="2">
    <source>
        <dbReference type="PROSITE" id="PS50195"/>
    </source>
</evidence>
<dbReference type="OrthoDB" id="300528at2759"/>
<feature type="domain" description="Protein kinase" evidence="1">
    <location>
        <begin position="131"/>
        <end position="431"/>
    </location>
</feature>
<dbReference type="PROSITE" id="PS50011">
    <property type="entry name" value="PROTEIN_KINASE_DOM"/>
    <property type="match status" value="1"/>
</dbReference>
<feature type="domain" description="PX" evidence="2">
    <location>
        <begin position="1"/>
        <end position="138"/>
    </location>
</feature>
<dbReference type="Pfam" id="PF00787">
    <property type="entry name" value="PX"/>
    <property type="match status" value="1"/>
</dbReference>
<evidence type="ECO:0000313" key="3">
    <source>
        <dbReference type="EMBL" id="CAD8154562.1"/>
    </source>
</evidence>
<dbReference type="CDD" id="cd06093">
    <property type="entry name" value="PX_domain"/>
    <property type="match status" value="1"/>
</dbReference>
<reference evidence="3" key="1">
    <citation type="submission" date="2021-01" db="EMBL/GenBank/DDBJ databases">
        <authorList>
            <consortium name="Genoscope - CEA"/>
            <person name="William W."/>
        </authorList>
    </citation>
    <scope>NUCLEOTIDE SEQUENCE</scope>
</reference>
<name>A0A8S1TSP4_9CILI</name>
<sequence>MQYEIKIMGYENITDNVLYRIRIIDLFTLDQREIRVRYSLLLDLHNAMQEYNMNYQLPQFPKKEYLKTLFGENKVIKQREQKIGEYFQQLLKSPPPNHKLLLDFLREGVDTIRQQELLKEVNSKTDILKYLKQEKVLKKAQFGKTTLYSINGKKIILHKFYVMQHQSDSLFSQYMKAHLNILDFSLFTQVNSIFYIRPKSNFVDSMLGSVKQPKVSKKPNIFINFQPQYVRGEAVKIFSIEEYEGQNLDEVIRDRKNKNKPFNLDELLNIIQRILQAIIQLHKRNIFPNRILATSIIINNDIVKLASIQEPNAKYKEKYLLEGHALSSEQEFDIVYYPPEKISQQFQQQQLNGRLIDSWHFGVCILKAALLCTNKELDGIHSCYQVDKFANQVQMLYGDVIAEIIMLSLKQQAHQRADIRELYFLANQTAIIKFQSTILNQQEKTQITYLTINEITQEKLQSIQQFIQKSTILSVKINLYNQQIDQQELDKLLQLLGNFAEVKYITMILNKTQNLHFGNFCIGLQKLKQLKHLSLDLKGINIEKEEIDQALKIFNQMDSIERFILDCSSMDFINSLKSELKLESKIVLYFESQLI</sequence>
<dbReference type="InterPro" id="IPR001683">
    <property type="entry name" value="PX_dom"/>
</dbReference>
<evidence type="ECO:0008006" key="5">
    <source>
        <dbReference type="Google" id="ProtNLM"/>
    </source>
</evidence>
<protein>
    <recommendedName>
        <fullName evidence="5">Protein kinase domain-containing protein</fullName>
    </recommendedName>
</protein>
<accession>A0A8S1TSP4</accession>
<dbReference type="PROSITE" id="PS50195">
    <property type="entry name" value="PX"/>
    <property type="match status" value="1"/>
</dbReference>
<dbReference type="Proteomes" id="UP000689195">
    <property type="component" value="Unassembled WGS sequence"/>
</dbReference>
<dbReference type="GO" id="GO:0004672">
    <property type="term" value="F:protein kinase activity"/>
    <property type="evidence" value="ECO:0007669"/>
    <property type="project" value="InterPro"/>
</dbReference>
<evidence type="ECO:0000313" key="4">
    <source>
        <dbReference type="Proteomes" id="UP000689195"/>
    </source>
</evidence>
<organism evidence="3 4">
    <name type="scientific">Paramecium pentaurelia</name>
    <dbReference type="NCBI Taxonomy" id="43138"/>
    <lineage>
        <taxon>Eukaryota</taxon>
        <taxon>Sar</taxon>
        <taxon>Alveolata</taxon>
        <taxon>Ciliophora</taxon>
        <taxon>Intramacronucleata</taxon>
        <taxon>Oligohymenophorea</taxon>
        <taxon>Peniculida</taxon>
        <taxon>Parameciidae</taxon>
        <taxon>Paramecium</taxon>
    </lineage>
</organism>
<dbReference type="InterPro" id="IPR000719">
    <property type="entry name" value="Prot_kinase_dom"/>
</dbReference>
<keyword evidence="4" id="KW-1185">Reference proteome</keyword>
<dbReference type="GO" id="GO:0005524">
    <property type="term" value="F:ATP binding"/>
    <property type="evidence" value="ECO:0007669"/>
    <property type="project" value="InterPro"/>
</dbReference>
<dbReference type="GO" id="GO:0035091">
    <property type="term" value="F:phosphatidylinositol binding"/>
    <property type="evidence" value="ECO:0007669"/>
    <property type="project" value="InterPro"/>
</dbReference>